<keyword evidence="3" id="KW-1185">Reference proteome</keyword>
<evidence type="ECO:0000313" key="3">
    <source>
        <dbReference type="Proteomes" id="UP000292781"/>
    </source>
</evidence>
<protein>
    <submittedName>
        <fullName evidence="2">Glycosyltransferase family 2 protein</fullName>
    </submittedName>
</protein>
<proteinExistence type="predicted"/>
<dbReference type="InterPro" id="IPR001173">
    <property type="entry name" value="Glyco_trans_2-like"/>
</dbReference>
<organism evidence="2 3">
    <name type="scientific">Siculibacillus lacustris</name>
    <dbReference type="NCBI Taxonomy" id="1549641"/>
    <lineage>
        <taxon>Bacteria</taxon>
        <taxon>Pseudomonadati</taxon>
        <taxon>Pseudomonadota</taxon>
        <taxon>Alphaproteobacteria</taxon>
        <taxon>Hyphomicrobiales</taxon>
        <taxon>Ancalomicrobiaceae</taxon>
        <taxon>Siculibacillus</taxon>
    </lineage>
</organism>
<dbReference type="SUPFAM" id="SSF53448">
    <property type="entry name" value="Nucleotide-diphospho-sugar transferases"/>
    <property type="match status" value="1"/>
</dbReference>
<sequence>MTPVFSILIANYNYADYVGEAIDSALGQTHPAVEVIVVDDGSRDGSRAVIEARAGIRTIFQENRGHVAAAARALDEARGDIVIFLDADDRLRPTTCARIAALWRDDLHALQFRLELIGAVERAGETLPRYPFEHGATRDHVLKTGSLTYPPTSGNAFSTEFARRVFALSDGMKYSGFDTWLCFAAAVTEQVISVDEVLGDYRVHPANMSQPGRRRSFKAIRQDIYYAYHAQQSAFRVARSYGVEIAPPAHLIGPYYLTWYLLLRGIPASDWDIPAVPRWSGLATGLANFRHLATIGARRRIVAMVALTVIAVAPRALRRLIAKHWYHYVDDVGF</sequence>
<dbReference type="AlphaFoldDB" id="A0A4Q9VHE4"/>
<comment type="caution">
    <text evidence="2">The sequence shown here is derived from an EMBL/GenBank/DDBJ whole genome shotgun (WGS) entry which is preliminary data.</text>
</comment>
<dbReference type="PANTHER" id="PTHR22916">
    <property type="entry name" value="GLYCOSYLTRANSFERASE"/>
    <property type="match status" value="1"/>
</dbReference>
<dbReference type="Pfam" id="PF00535">
    <property type="entry name" value="Glycos_transf_2"/>
    <property type="match status" value="1"/>
</dbReference>
<name>A0A4Q9VHE4_9HYPH</name>
<reference evidence="2 3" key="1">
    <citation type="submission" date="2019-02" db="EMBL/GenBank/DDBJ databases">
        <title>Siculibacillus lacustris gen. nov., sp. nov., a new rosette-forming bacterium isolated from a freshwater crater lake (Lake St. Ana, Romania).</title>
        <authorList>
            <person name="Felfoldi T."/>
            <person name="Marton Z."/>
            <person name="Szabo A."/>
            <person name="Mentes A."/>
            <person name="Boka K."/>
            <person name="Marialigeti K."/>
            <person name="Mathe I."/>
            <person name="Koncz M."/>
            <person name="Schumann P."/>
            <person name="Toth E."/>
        </authorList>
    </citation>
    <scope>NUCLEOTIDE SEQUENCE [LARGE SCALE GENOMIC DNA]</scope>
    <source>
        <strain evidence="2 3">SA-279</strain>
    </source>
</reference>
<dbReference type="CDD" id="cd00761">
    <property type="entry name" value="Glyco_tranf_GTA_type"/>
    <property type="match status" value="1"/>
</dbReference>
<evidence type="ECO:0000313" key="2">
    <source>
        <dbReference type="EMBL" id="TBW34527.1"/>
    </source>
</evidence>
<accession>A0A4Q9VHE4</accession>
<dbReference type="PANTHER" id="PTHR22916:SF65">
    <property type="entry name" value="SLR1065 PROTEIN"/>
    <property type="match status" value="1"/>
</dbReference>
<dbReference type="GO" id="GO:0016758">
    <property type="term" value="F:hexosyltransferase activity"/>
    <property type="evidence" value="ECO:0007669"/>
    <property type="project" value="UniProtKB-ARBA"/>
</dbReference>
<feature type="domain" description="Glycosyltransferase 2-like" evidence="1">
    <location>
        <begin position="6"/>
        <end position="108"/>
    </location>
</feature>
<dbReference type="InterPro" id="IPR029044">
    <property type="entry name" value="Nucleotide-diphossugar_trans"/>
</dbReference>
<evidence type="ECO:0000259" key="1">
    <source>
        <dbReference type="Pfam" id="PF00535"/>
    </source>
</evidence>
<gene>
    <name evidence="2" type="ORF">EYW49_18240</name>
</gene>
<dbReference type="Gene3D" id="3.90.550.10">
    <property type="entry name" value="Spore Coat Polysaccharide Biosynthesis Protein SpsA, Chain A"/>
    <property type="match status" value="1"/>
</dbReference>
<dbReference type="OrthoDB" id="174925at2"/>
<keyword evidence="2" id="KW-0808">Transferase</keyword>
<dbReference type="Proteomes" id="UP000292781">
    <property type="component" value="Unassembled WGS sequence"/>
</dbReference>
<dbReference type="EMBL" id="SJFN01000033">
    <property type="protein sequence ID" value="TBW34527.1"/>
    <property type="molecule type" value="Genomic_DNA"/>
</dbReference>
<dbReference type="RefSeq" id="WP_131311065.1">
    <property type="nucleotide sequence ID" value="NZ_SJFN01000033.1"/>
</dbReference>